<proteinExistence type="predicted"/>
<protein>
    <submittedName>
        <fullName evidence="1">Type II toxin-antitoxin system PemK/MazF family toxin</fullName>
    </submittedName>
</protein>
<reference evidence="2" key="1">
    <citation type="journal article" date="2020" name="bioRxiv">
        <title>A rank-normalized archaeal taxonomy based on genome phylogeny resolves widespread incomplete and uneven classifications.</title>
        <authorList>
            <person name="Rinke C."/>
            <person name="Chuvochina M."/>
            <person name="Mussig A.J."/>
            <person name="Chaumeil P.-A."/>
            <person name="Waite D.W."/>
            <person name="Whitman W.B."/>
            <person name="Parks D.H."/>
            <person name="Hugenholtz P."/>
        </authorList>
    </citation>
    <scope>NUCLEOTIDE SEQUENCE [LARGE SCALE GENOMIC DNA]</scope>
</reference>
<dbReference type="InterPro" id="IPR003477">
    <property type="entry name" value="PemK-like"/>
</dbReference>
<accession>A0A7J4KSJ5</accession>
<sequence length="115" mass="12603">MIIKRGDILLVNLEPVMGSEQGKIRPCIVVQNNTANQFSPTTIIVPLTSVFADKAYPTEVILGTQESGLKKISAVLCNQIRTVSKEERVLKKLSTLKPETMHKVDSALKVSLALD</sequence>
<dbReference type="GO" id="GO:0003677">
    <property type="term" value="F:DNA binding"/>
    <property type="evidence" value="ECO:0007669"/>
    <property type="project" value="InterPro"/>
</dbReference>
<gene>
    <name evidence="1" type="ORF">HA227_01280</name>
</gene>
<dbReference type="PANTHER" id="PTHR33988:SF2">
    <property type="entry name" value="ENDORIBONUCLEASE MAZF"/>
    <property type="match status" value="1"/>
</dbReference>
<organism evidence="1 2">
    <name type="scientific">Candidatus Iainarchaeum sp</name>
    <dbReference type="NCBI Taxonomy" id="3101447"/>
    <lineage>
        <taxon>Archaea</taxon>
        <taxon>Candidatus Iainarchaeota</taxon>
        <taxon>Candidatus Iainarchaeia</taxon>
        <taxon>Candidatus Iainarchaeales</taxon>
        <taxon>Candidatus Iainarchaeaceae</taxon>
        <taxon>Candidatus Iainarchaeum</taxon>
    </lineage>
</organism>
<dbReference type="AlphaFoldDB" id="A0A7J4KSJ5"/>
<comment type="caution">
    <text evidence="1">The sequence shown here is derived from an EMBL/GenBank/DDBJ whole genome shotgun (WGS) entry which is preliminary data.</text>
</comment>
<dbReference type="EMBL" id="DUFJ01000032">
    <property type="protein sequence ID" value="HIH32862.1"/>
    <property type="molecule type" value="Genomic_DNA"/>
</dbReference>
<dbReference type="Gene3D" id="2.30.30.110">
    <property type="match status" value="1"/>
</dbReference>
<dbReference type="PIRSF" id="PIRSF033490">
    <property type="entry name" value="MazF"/>
    <property type="match status" value="1"/>
</dbReference>
<dbReference type="Pfam" id="PF02452">
    <property type="entry name" value="PemK_toxin"/>
    <property type="match status" value="1"/>
</dbReference>
<dbReference type="GO" id="GO:0016075">
    <property type="term" value="P:rRNA catabolic process"/>
    <property type="evidence" value="ECO:0007669"/>
    <property type="project" value="TreeGrafter"/>
</dbReference>
<dbReference type="PANTHER" id="PTHR33988">
    <property type="entry name" value="ENDORIBONUCLEASE MAZF-RELATED"/>
    <property type="match status" value="1"/>
</dbReference>
<evidence type="ECO:0000313" key="2">
    <source>
        <dbReference type="Proteomes" id="UP000527315"/>
    </source>
</evidence>
<name>A0A7J4KSJ5_9ARCH</name>
<dbReference type="GO" id="GO:0004521">
    <property type="term" value="F:RNA endonuclease activity"/>
    <property type="evidence" value="ECO:0007669"/>
    <property type="project" value="TreeGrafter"/>
</dbReference>
<dbReference type="GO" id="GO:0006402">
    <property type="term" value="P:mRNA catabolic process"/>
    <property type="evidence" value="ECO:0007669"/>
    <property type="project" value="TreeGrafter"/>
</dbReference>
<dbReference type="SUPFAM" id="SSF50118">
    <property type="entry name" value="Cell growth inhibitor/plasmid maintenance toxic component"/>
    <property type="match status" value="1"/>
</dbReference>
<dbReference type="InterPro" id="IPR011067">
    <property type="entry name" value="Plasmid_toxin/cell-grow_inhib"/>
</dbReference>
<evidence type="ECO:0000313" key="1">
    <source>
        <dbReference type="EMBL" id="HIH32862.1"/>
    </source>
</evidence>
<dbReference type="Proteomes" id="UP000527315">
    <property type="component" value="Unassembled WGS sequence"/>
</dbReference>